<evidence type="ECO:0000256" key="1">
    <source>
        <dbReference type="SAM" id="Phobius"/>
    </source>
</evidence>
<name>A0A951QEW2_9CYAN</name>
<dbReference type="Proteomes" id="UP000757435">
    <property type="component" value="Unassembled WGS sequence"/>
</dbReference>
<feature type="transmembrane region" description="Helical" evidence="1">
    <location>
        <begin position="72"/>
        <end position="93"/>
    </location>
</feature>
<keyword evidence="1" id="KW-1133">Transmembrane helix</keyword>
<sequence>MARILPEAKVTFTADQLSALKLACHQVNWKNSHSIDIRLSIPSYPRRFYVVFLAGRERRSAQRYSLGNSHKALATLTALIILSLGCTVIYGLLQLALAASQRDNIYPTAIPWLQTQDACEQTGRFWEEGRCWDAMQSPDF</sequence>
<organism evidence="2 3">
    <name type="scientific">Drouetiella hepatica Uher 2000/2452</name>
    <dbReference type="NCBI Taxonomy" id="904376"/>
    <lineage>
        <taxon>Bacteria</taxon>
        <taxon>Bacillati</taxon>
        <taxon>Cyanobacteriota</taxon>
        <taxon>Cyanophyceae</taxon>
        <taxon>Oculatellales</taxon>
        <taxon>Oculatellaceae</taxon>
        <taxon>Drouetiella</taxon>
    </lineage>
</organism>
<evidence type="ECO:0000313" key="3">
    <source>
        <dbReference type="Proteomes" id="UP000757435"/>
    </source>
</evidence>
<comment type="caution">
    <text evidence="2">The sequence shown here is derived from an EMBL/GenBank/DDBJ whole genome shotgun (WGS) entry which is preliminary data.</text>
</comment>
<reference evidence="2" key="2">
    <citation type="journal article" date="2022" name="Microbiol. Resour. Announc.">
        <title>Metagenome Sequencing to Explore Phylogenomics of Terrestrial Cyanobacteria.</title>
        <authorList>
            <person name="Ward R.D."/>
            <person name="Stajich J.E."/>
            <person name="Johansen J.R."/>
            <person name="Huntemann M."/>
            <person name="Clum A."/>
            <person name="Foster B."/>
            <person name="Foster B."/>
            <person name="Roux S."/>
            <person name="Palaniappan K."/>
            <person name="Varghese N."/>
            <person name="Mukherjee S."/>
            <person name="Reddy T.B.K."/>
            <person name="Daum C."/>
            <person name="Copeland A."/>
            <person name="Chen I.A."/>
            <person name="Ivanova N.N."/>
            <person name="Kyrpides N.C."/>
            <person name="Shapiro N."/>
            <person name="Eloe-Fadrosh E.A."/>
            <person name="Pietrasiak N."/>
        </authorList>
    </citation>
    <scope>NUCLEOTIDE SEQUENCE</scope>
    <source>
        <strain evidence="2">UHER 2000/2452</strain>
    </source>
</reference>
<proteinExistence type="predicted"/>
<protein>
    <submittedName>
        <fullName evidence="2">Uncharacterized protein</fullName>
    </submittedName>
</protein>
<keyword evidence="1" id="KW-0812">Transmembrane</keyword>
<gene>
    <name evidence="2" type="ORF">KME15_22505</name>
</gene>
<reference evidence="2" key="1">
    <citation type="submission" date="2021-05" db="EMBL/GenBank/DDBJ databases">
        <authorList>
            <person name="Pietrasiak N."/>
            <person name="Ward R."/>
            <person name="Stajich J.E."/>
            <person name="Kurbessoian T."/>
        </authorList>
    </citation>
    <scope>NUCLEOTIDE SEQUENCE</scope>
    <source>
        <strain evidence="2">UHER 2000/2452</strain>
    </source>
</reference>
<evidence type="ECO:0000313" key="2">
    <source>
        <dbReference type="EMBL" id="MBW4661453.1"/>
    </source>
</evidence>
<keyword evidence="1" id="KW-0472">Membrane</keyword>
<dbReference type="EMBL" id="JAHHHD010000037">
    <property type="protein sequence ID" value="MBW4661453.1"/>
    <property type="molecule type" value="Genomic_DNA"/>
</dbReference>
<dbReference type="AlphaFoldDB" id="A0A951QEW2"/>
<accession>A0A951QEW2</accession>